<dbReference type="GO" id="GO:0005506">
    <property type="term" value="F:iron ion binding"/>
    <property type="evidence" value="ECO:0007669"/>
    <property type="project" value="InterPro"/>
</dbReference>
<keyword evidence="3 5" id="KW-1133">Transmembrane helix</keyword>
<evidence type="ECO:0000256" key="1">
    <source>
        <dbReference type="ARBA" id="ARBA00004370"/>
    </source>
</evidence>
<keyword evidence="2 5" id="KW-0812">Transmembrane</keyword>
<accession>A0A0B2X0Q7</accession>
<dbReference type="GeneID" id="63738239"/>
<proteinExistence type="predicted"/>
<dbReference type="RefSeq" id="XP_040679726.1">
    <property type="nucleotide sequence ID" value="XM_040822583.1"/>
</dbReference>
<name>A0A0B2X0Q7_METAS</name>
<dbReference type="Proteomes" id="UP000030816">
    <property type="component" value="Unassembled WGS sequence"/>
</dbReference>
<dbReference type="InterPro" id="IPR006694">
    <property type="entry name" value="Fatty_acid_hydroxylase"/>
</dbReference>
<feature type="transmembrane region" description="Helical" evidence="5">
    <location>
        <begin position="172"/>
        <end position="192"/>
    </location>
</feature>
<sequence>MSETKIIPKHSMKSTWRTQERRQWGLAHWFFDVLGVLPTSLDRHVPVHQKSEKTPYLSDWQLHRWAMFHTAIPLIVHQLYAQYAGTNLSKPQAALFYGSAMLLTSIRELHVLREMGHRHGFLDGDTHERDGVPDGGVWKVIVSLLSTVSFRTLLFVLLAYRTAETPADVNWPWLPFEVGLYAIVLDFWFYWYHRLMHEMPGLWRFHRTHHLTKHPNPLLTLYADAVQEVLDIVGMPLLTYSSMKLAGMPMGFYELWISGAYVVFTELMGHSGLRVCGSTPNMFNSILRLVGAELTIEDHDLHHRKGWRVSGNYGKQTFLWDRIFGTCKDRMETRPANVDYANRITMPIFITKTTAA</sequence>
<feature type="domain" description="Fatty acid hydroxylase" evidence="6">
    <location>
        <begin position="180"/>
        <end position="326"/>
    </location>
</feature>
<dbReference type="InterPro" id="IPR050307">
    <property type="entry name" value="Sterol_Desaturase_Related"/>
</dbReference>
<organism evidence="7 8">
    <name type="scientific">Metarhizium album (strain ARSEF 1941)</name>
    <dbReference type="NCBI Taxonomy" id="1081103"/>
    <lineage>
        <taxon>Eukaryota</taxon>
        <taxon>Fungi</taxon>
        <taxon>Dikarya</taxon>
        <taxon>Ascomycota</taxon>
        <taxon>Pezizomycotina</taxon>
        <taxon>Sordariomycetes</taxon>
        <taxon>Hypocreomycetidae</taxon>
        <taxon>Hypocreales</taxon>
        <taxon>Clavicipitaceae</taxon>
        <taxon>Metarhizium</taxon>
    </lineage>
</organism>
<evidence type="ECO:0000313" key="8">
    <source>
        <dbReference type="Proteomes" id="UP000030816"/>
    </source>
</evidence>
<evidence type="ECO:0000259" key="6">
    <source>
        <dbReference type="Pfam" id="PF04116"/>
    </source>
</evidence>
<evidence type="ECO:0000256" key="4">
    <source>
        <dbReference type="ARBA" id="ARBA00023136"/>
    </source>
</evidence>
<dbReference type="EMBL" id="AZHE01000007">
    <property type="protein sequence ID" value="KHN98660.1"/>
    <property type="molecule type" value="Genomic_DNA"/>
</dbReference>
<keyword evidence="4 5" id="KW-0472">Membrane</keyword>
<feature type="transmembrane region" description="Helical" evidence="5">
    <location>
        <begin position="137"/>
        <end position="160"/>
    </location>
</feature>
<gene>
    <name evidence="7" type="ORF">MAM_03784</name>
</gene>
<dbReference type="GO" id="GO:0016491">
    <property type="term" value="F:oxidoreductase activity"/>
    <property type="evidence" value="ECO:0007669"/>
    <property type="project" value="InterPro"/>
</dbReference>
<dbReference type="STRING" id="1081103.A0A0B2X0Q7"/>
<dbReference type="PANTHER" id="PTHR11863">
    <property type="entry name" value="STEROL DESATURASE"/>
    <property type="match status" value="1"/>
</dbReference>
<dbReference type="GO" id="GO:0008610">
    <property type="term" value="P:lipid biosynthetic process"/>
    <property type="evidence" value="ECO:0007669"/>
    <property type="project" value="InterPro"/>
</dbReference>
<evidence type="ECO:0000256" key="5">
    <source>
        <dbReference type="SAM" id="Phobius"/>
    </source>
</evidence>
<protein>
    <submittedName>
        <fullName evidence="7">Fatty acid hydroxylase</fullName>
    </submittedName>
</protein>
<comment type="subcellular location">
    <subcellularLocation>
        <location evidence="1">Membrane</location>
    </subcellularLocation>
</comment>
<evidence type="ECO:0000256" key="3">
    <source>
        <dbReference type="ARBA" id="ARBA00022989"/>
    </source>
</evidence>
<dbReference type="Pfam" id="PF04116">
    <property type="entry name" value="FA_hydroxylase"/>
    <property type="match status" value="1"/>
</dbReference>
<dbReference type="AlphaFoldDB" id="A0A0B2X0Q7"/>
<dbReference type="HOGENOM" id="CLU_041178_0_0_1"/>
<comment type="caution">
    <text evidence="7">The sequence shown here is derived from an EMBL/GenBank/DDBJ whole genome shotgun (WGS) entry which is preliminary data.</text>
</comment>
<evidence type="ECO:0000256" key="2">
    <source>
        <dbReference type="ARBA" id="ARBA00022692"/>
    </source>
</evidence>
<evidence type="ECO:0000313" key="7">
    <source>
        <dbReference type="EMBL" id="KHN98660.1"/>
    </source>
</evidence>
<reference evidence="7 8" key="1">
    <citation type="journal article" date="2014" name="Proc. Natl. Acad. Sci. U.S.A.">
        <title>Trajectory and genomic determinants of fungal-pathogen speciation and host adaptation.</title>
        <authorList>
            <person name="Hu X."/>
            <person name="Xiao G."/>
            <person name="Zheng P."/>
            <person name="Shang Y."/>
            <person name="Su Y."/>
            <person name="Zhang X."/>
            <person name="Liu X."/>
            <person name="Zhan S."/>
            <person name="St Leger R.J."/>
            <person name="Wang C."/>
        </authorList>
    </citation>
    <scope>NUCLEOTIDE SEQUENCE [LARGE SCALE GENOMIC DNA]</scope>
    <source>
        <strain evidence="7 8">ARSEF 1941</strain>
    </source>
</reference>
<dbReference type="GO" id="GO:0016020">
    <property type="term" value="C:membrane"/>
    <property type="evidence" value="ECO:0007669"/>
    <property type="project" value="UniProtKB-SubCell"/>
</dbReference>
<dbReference type="OrthoDB" id="6354873at2759"/>
<keyword evidence="8" id="KW-1185">Reference proteome</keyword>